<dbReference type="Pfam" id="PF14636">
    <property type="entry name" value="FNIP_N"/>
    <property type="match status" value="1"/>
</dbReference>
<dbReference type="EMBL" id="KZ998172">
    <property type="protein sequence ID" value="RKO86467.1"/>
    <property type="molecule type" value="Genomic_DNA"/>
</dbReference>
<feature type="region of interest" description="Disordered" evidence="1">
    <location>
        <begin position="436"/>
        <end position="455"/>
    </location>
</feature>
<feature type="domain" description="Folliculin-interacting protein N-terminal" evidence="2">
    <location>
        <begin position="232"/>
        <end position="374"/>
    </location>
</feature>
<feature type="compositionally biased region" description="Low complexity" evidence="1">
    <location>
        <begin position="180"/>
        <end position="195"/>
    </location>
</feature>
<dbReference type="InterPro" id="IPR028084">
    <property type="entry name" value="FNIP_N_dom"/>
</dbReference>
<sequence>MVHFDEVRLPPSNRTRVLCPRVRHYCRVTPHPVLFDNRAHQDAPPPVADAGSTVLSRMLLAGLWGWGVGEGWGAGVDWRRSDWRLIPGGARSQPPRAAGTPPSHRLLLPILKRKKGIREVEDRRFRINTRLPLLSALAPLRDPLKHLSPIAAADKGRKRPDGLGKLPSMFTRFFAAHSKQQQQHQQQQQQQQQQQKPGKPDDGRTDRDQKPKIAKPVPAASSQLSQLDKAAVRVLVCQDTGDKSKLPLFDTLTEPAAANPRIGSVSPLRGSEGGIPLPRQTQPLPMSRSRNYSRGSSTTTPVGSFDEAGLGIGGARARGLVGSNGPGDTARGPQGLRRKFGNNFDLLGEMIFGAVPLTSKGVTTKVHYFRSPQAQVLVTKLFTLAFHPDADDDSGTPAGSDDDSSAFSTLIERTERRARSASISSFQSQWSDAYSDAGDGYGPRPPSRIGSSYSRSYQSGAGSFFPQSGAAGGGRPRPTSWVSIEGAAQSRRTLSSSPTPSLALAMASFADCGGGGPVSEEEGGEVQFERCRWGGEELGEFGS</sequence>
<evidence type="ECO:0000256" key="1">
    <source>
        <dbReference type="SAM" id="MobiDB-lite"/>
    </source>
</evidence>
<feature type="compositionally biased region" description="Basic and acidic residues" evidence="1">
    <location>
        <begin position="198"/>
        <end position="211"/>
    </location>
</feature>
<dbReference type="AlphaFoldDB" id="A0A4V1IQG4"/>
<gene>
    <name evidence="3" type="ORF">BDK51DRAFT_52851</name>
</gene>
<dbReference type="GO" id="GO:0051087">
    <property type="term" value="F:protein-folding chaperone binding"/>
    <property type="evidence" value="ECO:0007669"/>
    <property type="project" value="TreeGrafter"/>
</dbReference>
<organism evidence="3 4">
    <name type="scientific">Blyttiomyces helicus</name>
    <dbReference type="NCBI Taxonomy" id="388810"/>
    <lineage>
        <taxon>Eukaryota</taxon>
        <taxon>Fungi</taxon>
        <taxon>Fungi incertae sedis</taxon>
        <taxon>Chytridiomycota</taxon>
        <taxon>Chytridiomycota incertae sedis</taxon>
        <taxon>Chytridiomycetes</taxon>
        <taxon>Chytridiomycetes incertae sedis</taxon>
        <taxon>Blyttiomyces</taxon>
    </lineage>
</organism>
<proteinExistence type="predicted"/>
<protein>
    <recommendedName>
        <fullName evidence="2">Folliculin-interacting protein N-terminal domain-containing protein</fullName>
    </recommendedName>
</protein>
<dbReference type="GO" id="GO:0005737">
    <property type="term" value="C:cytoplasm"/>
    <property type="evidence" value="ECO:0007669"/>
    <property type="project" value="TreeGrafter"/>
</dbReference>
<name>A0A4V1IQG4_9FUNG</name>
<dbReference type="PANTHER" id="PTHR21634">
    <property type="entry name" value="RE13835P"/>
    <property type="match status" value="1"/>
</dbReference>
<reference evidence="4" key="1">
    <citation type="journal article" date="2018" name="Nat. Microbiol.">
        <title>Leveraging single-cell genomics to expand the fungal tree of life.</title>
        <authorList>
            <person name="Ahrendt S.R."/>
            <person name="Quandt C.A."/>
            <person name="Ciobanu D."/>
            <person name="Clum A."/>
            <person name="Salamov A."/>
            <person name="Andreopoulos B."/>
            <person name="Cheng J.F."/>
            <person name="Woyke T."/>
            <person name="Pelin A."/>
            <person name="Henrissat B."/>
            <person name="Reynolds N.K."/>
            <person name="Benny G.L."/>
            <person name="Smith M.E."/>
            <person name="James T.Y."/>
            <person name="Grigoriev I.V."/>
        </authorList>
    </citation>
    <scope>NUCLEOTIDE SEQUENCE [LARGE SCALE GENOMIC DNA]</scope>
</reference>
<dbReference type="GO" id="GO:0042030">
    <property type="term" value="F:ATPase inhibitor activity"/>
    <property type="evidence" value="ECO:0007669"/>
    <property type="project" value="TreeGrafter"/>
</dbReference>
<dbReference type="Proteomes" id="UP000269721">
    <property type="component" value="Unassembled WGS sequence"/>
</dbReference>
<keyword evidence="4" id="KW-1185">Reference proteome</keyword>
<evidence type="ECO:0000259" key="2">
    <source>
        <dbReference type="Pfam" id="PF14636"/>
    </source>
</evidence>
<evidence type="ECO:0000313" key="3">
    <source>
        <dbReference type="EMBL" id="RKO86467.1"/>
    </source>
</evidence>
<feature type="region of interest" description="Disordered" evidence="1">
    <location>
        <begin position="317"/>
        <end position="336"/>
    </location>
</feature>
<feature type="compositionally biased region" description="Polar residues" evidence="1">
    <location>
        <begin position="279"/>
        <end position="302"/>
    </location>
</feature>
<accession>A0A4V1IQG4</accession>
<feature type="region of interest" description="Disordered" evidence="1">
    <location>
        <begin position="258"/>
        <end position="307"/>
    </location>
</feature>
<dbReference type="OrthoDB" id="10051712at2759"/>
<feature type="region of interest" description="Disordered" evidence="1">
    <location>
        <begin position="176"/>
        <end position="225"/>
    </location>
</feature>
<evidence type="ECO:0000313" key="4">
    <source>
        <dbReference type="Proteomes" id="UP000269721"/>
    </source>
</evidence>
<dbReference type="PANTHER" id="PTHR21634:SF9">
    <property type="entry name" value="RE13835P"/>
    <property type="match status" value="1"/>
</dbReference>